<protein>
    <submittedName>
        <fullName evidence="1">Uncharacterized protein</fullName>
    </submittedName>
</protein>
<dbReference type="EMBL" id="CP009458">
    <property type="protein sequence ID" value="AIR61127.1"/>
    <property type="molecule type" value="Genomic_DNA"/>
</dbReference>
<dbReference type="AlphaFoldDB" id="A0AAN0S4Q1"/>
<proteinExistence type="predicted"/>
<organism evidence="1 2">
    <name type="scientific">Cedecea neteri</name>
    <dbReference type="NCBI Taxonomy" id="158822"/>
    <lineage>
        <taxon>Bacteria</taxon>
        <taxon>Pseudomonadati</taxon>
        <taxon>Pseudomonadota</taxon>
        <taxon>Gammaproteobacteria</taxon>
        <taxon>Enterobacterales</taxon>
        <taxon>Enterobacteriaceae</taxon>
        <taxon>Cedecea</taxon>
    </lineage>
</organism>
<dbReference type="KEGG" id="cem:LH23_10760"/>
<dbReference type="Pfam" id="PF25855">
    <property type="entry name" value="IpaJ_protease"/>
    <property type="match status" value="1"/>
</dbReference>
<sequence>MEYLDGESYTSEDYTMLGYKQTYAQSCGAAALLCAAGEFGLIETRGQTGRTNEKNIYTSIVKPKKNTDPNTWGISKPSDIVCVAREMGMNAQVVVYKTWSAAIQKFFFPTEMSKLRGLNAYTKMSATHSNHILNRGERELKIMAQRSLRYGMAMHYVMVRPDGSVMDPGDGKNDYNIKVIKDYYKAHGIGVSIILSRDTSA</sequence>
<gene>
    <name evidence="1" type="ORF">LH23_10760</name>
</gene>
<accession>A0AAN0S4Q1</accession>
<reference evidence="1 2" key="1">
    <citation type="submission" date="2014-09" db="EMBL/GenBank/DDBJ databases">
        <authorList>
            <person name="Chan K.-G."/>
        </authorList>
    </citation>
    <scope>NUCLEOTIDE SEQUENCE [LARGE SCALE GENOMIC DNA]</scope>
    <source>
        <strain evidence="1 2">M006</strain>
    </source>
</reference>
<evidence type="ECO:0000313" key="2">
    <source>
        <dbReference type="Proteomes" id="UP000029516"/>
    </source>
</evidence>
<dbReference type="RefSeq" id="WP_039290960.1">
    <property type="nucleotide sequence ID" value="NZ_CP009458.1"/>
</dbReference>
<dbReference type="InterPro" id="IPR058988">
    <property type="entry name" value="IpaJ"/>
</dbReference>
<evidence type="ECO:0000313" key="1">
    <source>
        <dbReference type="EMBL" id="AIR61127.1"/>
    </source>
</evidence>
<name>A0AAN0S4Q1_9ENTR</name>
<dbReference type="Proteomes" id="UP000029516">
    <property type="component" value="Chromosome"/>
</dbReference>